<keyword evidence="2" id="KW-0830">Ubiquinone</keyword>
<accession>A0A1H7LI44</accession>
<dbReference type="Pfam" id="PF08241">
    <property type="entry name" value="Methyltransf_11"/>
    <property type="match status" value="1"/>
</dbReference>
<proteinExistence type="predicted"/>
<reference evidence="3" key="1">
    <citation type="submission" date="2016-10" db="EMBL/GenBank/DDBJ databases">
        <authorList>
            <person name="Varghese N."/>
            <person name="Submissions S."/>
        </authorList>
    </citation>
    <scope>NUCLEOTIDE SEQUENCE [LARGE SCALE GENOMIC DNA]</scope>
    <source>
        <strain evidence="3">LMG 26383,CCUG 61248,R- 45681</strain>
    </source>
</reference>
<dbReference type="PANTHER" id="PTHR43591:SF24">
    <property type="entry name" value="2-METHOXY-6-POLYPRENYL-1,4-BENZOQUINOL METHYLASE, MITOCHONDRIAL"/>
    <property type="match status" value="1"/>
</dbReference>
<evidence type="ECO:0000259" key="1">
    <source>
        <dbReference type="Pfam" id="PF08241"/>
    </source>
</evidence>
<keyword evidence="3" id="KW-1185">Reference proteome</keyword>
<dbReference type="GO" id="GO:0008757">
    <property type="term" value="F:S-adenosylmethionine-dependent methyltransferase activity"/>
    <property type="evidence" value="ECO:0007669"/>
    <property type="project" value="InterPro"/>
</dbReference>
<gene>
    <name evidence="2" type="ORF">SAMN04515666_102523</name>
</gene>
<evidence type="ECO:0000313" key="2">
    <source>
        <dbReference type="EMBL" id="SEK98057.1"/>
    </source>
</evidence>
<sequence>MSDSSLSSGLPTPGANYSLKEEIRTYWSGRAATFDSQVGHAIKSDAELAAFQSLLRQSFGAEPREVLDLACGTGEITRALLSLGHKVTALDFSEEMLARARAKHGDRARILAGDAERLLDDDGTYDALVTRHLVWTLTDPEAAFAEWFRVLKPGGKLLVIDGDWINRSWLQQMLNRAATFLRERAGAAPHAADRDAFDSITKRFFFRDGLSFERLGTMLRQTGFARIEAADYAQVVRAQQRNAALHDALRLASSTRFAVLATKG</sequence>
<organism evidence="2 3">
    <name type="scientific">Bosea lupini</name>
    <dbReference type="NCBI Taxonomy" id="1036779"/>
    <lineage>
        <taxon>Bacteria</taxon>
        <taxon>Pseudomonadati</taxon>
        <taxon>Pseudomonadota</taxon>
        <taxon>Alphaproteobacteria</taxon>
        <taxon>Hyphomicrobiales</taxon>
        <taxon>Boseaceae</taxon>
        <taxon>Bosea</taxon>
    </lineage>
</organism>
<name>A0A1H7LI44_9HYPH</name>
<dbReference type="RefSeq" id="WP_091831622.1">
    <property type="nucleotide sequence ID" value="NZ_FOAN01000002.1"/>
</dbReference>
<protein>
    <submittedName>
        <fullName evidence="2">Ubiquinone/menaquinone biosynthesis C-methylase UbiE</fullName>
    </submittedName>
</protein>
<evidence type="ECO:0000313" key="3">
    <source>
        <dbReference type="Proteomes" id="UP000199664"/>
    </source>
</evidence>
<dbReference type="Proteomes" id="UP000199664">
    <property type="component" value="Unassembled WGS sequence"/>
</dbReference>
<dbReference type="EMBL" id="FOAN01000002">
    <property type="protein sequence ID" value="SEK98057.1"/>
    <property type="molecule type" value="Genomic_DNA"/>
</dbReference>
<dbReference type="OrthoDB" id="21342at2"/>
<dbReference type="STRING" id="1036779.SAMN04515666_102523"/>
<dbReference type="PANTHER" id="PTHR43591">
    <property type="entry name" value="METHYLTRANSFERASE"/>
    <property type="match status" value="1"/>
</dbReference>
<feature type="domain" description="Methyltransferase type 11" evidence="1">
    <location>
        <begin position="67"/>
        <end position="159"/>
    </location>
</feature>
<dbReference type="InterPro" id="IPR013216">
    <property type="entry name" value="Methyltransf_11"/>
</dbReference>
<keyword evidence="2" id="KW-0489">Methyltransferase</keyword>
<keyword evidence="2" id="KW-0808">Transferase</keyword>
<dbReference type="SUPFAM" id="SSF53335">
    <property type="entry name" value="S-adenosyl-L-methionine-dependent methyltransferases"/>
    <property type="match status" value="1"/>
</dbReference>
<dbReference type="InterPro" id="IPR029063">
    <property type="entry name" value="SAM-dependent_MTases_sf"/>
</dbReference>
<dbReference type="CDD" id="cd02440">
    <property type="entry name" value="AdoMet_MTases"/>
    <property type="match status" value="1"/>
</dbReference>
<dbReference type="GO" id="GO:0032259">
    <property type="term" value="P:methylation"/>
    <property type="evidence" value="ECO:0007669"/>
    <property type="project" value="UniProtKB-KW"/>
</dbReference>
<dbReference type="Gene3D" id="3.40.50.150">
    <property type="entry name" value="Vaccinia Virus protein VP39"/>
    <property type="match status" value="1"/>
</dbReference>
<dbReference type="AlphaFoldDB" id="A0A1H7LI44"/>